<proteinExistence type="predicted"/>
<accession>A0A6S7BP65</accession>
<dbReference type="InterPro" id="IPR019734">
    <property type="entry name" value="TPR_rpt"/>
</dbReference>
<dbReference type="InterPro" id="IPR011990">
    <property type="entry name" value="TPR-like_helical_dom_sf"/>
</dbReference>
<dbReference type="SUPFAM" id="SSF48452">
    <property type="entry name" value="TPR-like"/>
    <property type="match status" value="1"/>
</dbReference>
<protein>
    <submittedName>
        <fullName evidence="2">Uncharacterized protein</fullName>
    </submittedName>
</protein>
<dbReference type="Gene3D" id="1.25.40.10">
    <property type="entry name" value="Tetratricopeptide repeat domain"/>
    <property type="match status" value="1"/>
</dbReference>
<dbReference type="PANTHER" id="PTHR44809">
    <property type="match status" value="1"/>
</dbReference>
<sequence>MLGVSTYVVRRLVAAGFVRPRLGRNARDPRFSFGDIAMLRTAHSLREAGVPPGKIVRALQRMRDQWVADAPLTAMRVTAVGREVAVRRHDQAWLAESGQLLFEFEPKPAYASPVTSINRMLTGAGGTIAQTEPDDATTFFRRGVDLERKGDPYAAERAYRAAIAAASDHIDAALNLGCLLCDGARYVEAAQIYRLTIERAPDQPVLHYNLGVALEDGGDVRGALAAYDACLSLSPDFADAHFNAARLHEQLGDVTRAIRHFNTYRALRRNR</sequence>
<name>A0A6S7BP65_9BURK</name>
<dbReference type="PANTHER" id="PTHR44809:SF1">
    <property type="entry name" value="PROTEIN O-MANNOSYL-TRANSFERASE TMTC1"/>
    <property type="match status" value="1"/>
</dbReference>
<organism evidence="2 3">
    <name type="scientific">Pararobbsia alpina</name>
    <dbReference type="NCBI Taxonomy" id="621374"/>
    <lineage>
        <taxon>Bacteria</taxon>
        <taxon>Pseudomonadati</taxon>
        <taxon>Pseudomonadota</taxon>
        <taxon>Betaproteobacteria</taxon>
        <taxon>Burkholderiales</taxon>
        <taxon>Burkholderiaceae</taxon>
        <taxon>Pararobbsia</taxon>
    </lineage>
</organism>
<reference evidence="2 3" key="1">
    <citation type="submission" date="2020-04" db="EMBL/GenBank/DDBJ databases">
        <authorList>
            <person name="De Canck E."/>
        </authorList>
    </citation>
    <scope>NUCLEOTIDE SEQUENCE [LARGE SCALE GENOMIC DNA]</scope>
    <source>
        <strain evidence="2 3">LMG 28138</strain>
    </source>
</reference>
<keyword evidence="3" id="KW-1185">Reference proteome</keyword>
<dbReference type="Pfam" id="PF13432">
    <property type="entry name" value="TPR_16"/>
    <property type="match status" value="2"/>
</dbReference>
<dbReference type="Proteomes" id="UP000494115">
    <property type="component" value="Unassembled WGS sequence"/>
</dbReference>
<evidence type="ECO:0000313" key="2">
    <source>
        <dbReference type="EMBL" id="CAB3797923.1"/>
    </source>
</evidence>
<dbReference type="SMART" id="SM00028">
    <property type="entry name" value="TPR"/>
    <property type="match status" value="4"/>
</dbReference>
<feature type="repeat" description="TPR" evidence="1">
    <location>
        <begin position="204"/>
        <end position="237"/>
    </location>
</feature>
<evidence type="ECO:0000256" key="1">
    <source>
        <dbReference type="PROSITE-ProRule" id="PRU00339"/>
    </source>
</evidence>
<dbReference type="PROSITE" id="PS50005">
    <property type="entry name" value="TPR"/>
    <property type="match status" value="1"/>
</dbReference>
<evidence type="ECO:0000313" key="3">
    <source>
        <dbReference type="Proteomes" id="UP000494115"/>
    </source>
</evidence>
<dbReference type="InterPro" id="IPR052943">
    <property type="entry name" value="TMTC_O-mannosyl-trnsfr"/>
</dbReference>
<dbReference type="EMBL" id="CADIKM010000027">
    <property type="protein sequence ID" value="CAB3797923.1"/>
    <property type="molecule type" value="Genomic_DNA"/>
</dbReference>
<gene>
    <name evidence="2" type="ORF">LMG28138_04347</name>
</gene>
<keyword evidence="1" id="KW-0802">TPR repeat</keyword>
<dbReference type="AlphaFoldDB" id="A0A6S7BP65"/>